<evidence type="ECO:0000256" key="3">
    <source>
        <dbReference type="ARBA" id="ARBA00022527"/>
    </source>
</evidence>
<dbReference type="PROSITE" id="PS00107">
    <property type="entry name" value="PROTEIN_KINASE_ATP"/>
    <property type="match status" value="1"/>
</dbReference>
<dbReference type="SUPFAM" id="SSF56112">
    <property type="entry name" value="Protein kinase-like (PK-like)"/>
    <property type="match status" value="1"/>
</dbReference>
<dbReference type="GO" id="GO:0051233">
    <property type="term" value="C:spindle midzone"/>
    <property type="evidence" value="ECO:0007669"/>
    <property type="project" value="UniProtKB-ARBA"/>
</dbReference>
<protein>
    <recommendedName>
        <fullName evidence="2 15">Aurora kinase</fullName>
        <ecNumber evidence="1 15">2.7.11.1</ecNumber>
    </recommendedName>
</protein>
<dbReference type="GO" id="GO:0008608">
    <property type="term" value="P:attachment of spindle microtubules to kinetochore"/>
    <property type="evidence" value="ECO:0007669"/>
    <property type="project" value="UniProtKB-ARBA"/>
</dbReference>
<sequence>MATMVMHPKPATLFAKVRPLDDATHRTQLCAKRPIRPSQVLAVKTPSVRASTVSAALAIKTPSVRASTVSAAPAPTAAAAAEQRHRPRLHLGMFEIGKPLGKGKFGRVYLARHRTSGYVCALKVLQKDEVAAEGAEAHVRREIEVHSRLRHPAVIGFYGWFHDARRIFIIQEFAAGGELYKSLRRAGRFSQRRAAVYAAQVGQSLAYLHARDVMHRDLKPENILVGLHGELKLADFGYSVHAPSNRRGTICGTLDYLPPEMLNQRKVSYTRAVDQWTLGVLTYEFLTGEPPFEDEPHQTKRRIVAGDLKPLPSSICPEAKDFVYSLLDQDPAKRLPLTEVMNHPWIRMHCEKKRSSHKGA</sequence>
<dbReference type="AlphaFoldDB" id="A0A2S7YDD6"/>
<dbReference type="GO" id="GO:0045143">
    <property type="term" value="P:homologous chromosome segregation"/>
    <property type="evidence" value="ECO:0007669"/>
    <property type="project" value="UniProtKB-ARBA"/>
</dbReference>
<dbReference type="GO" id="GO:0000776">
    <property type="term" value="C:kinetochore"/>
    <property type="evidence" value="ECO:0007669"/>
    <property type="project" value="UniProtKB-ARBA"/>
</dbReference>
<evidence type="ECO:0000256" key="12">
    <source>
        <dbReference type="PIRSR" id="PIRSR630616-3"/>
    </source>
</evidence>
<evidence type="ECO:0000256" key="8">
    <source>
        <dbReference type="ARBA" id="ARBA00047899"/>
    </source>
</evidence>
<proteinExistence type="inferred from homology"/>
<dbReference type="InterPro" id="IPR030616">
    <property type="entry name" value="Aur-like"/>
</dbReference>
<evidence type="ECO:0000256" key="15">
    <source>
        <dbReference type="RuleBase" id="RU367134"/>
    </source>
</evidence>
<dbReference type="FunFam" id="3.30.200.20:FF:000042">
    <property type="entry name" value="Aurora kinase A"/>
    <property type="match status" value="1"/>
</dbReference>
<evidence type="ECO:0000256" key="14">
    <source>
        <dbReference type="RuleBase" id="RU000304"/>
    </source>
</evidence>
<dbReference type="SMART" id="SM00220">
    <property type="entry name" value="S_TKc"/>
    <property type="match status" value="1"/>
</dbReference>
<dbReference type="GO" id="GO:0032133">
    <property type="term" value="C:chromosome passenger complex"/>
    <property type="evidence" value="ECO:0007669"/>
    <property type="project" value="UniProtKB-ARBA"/>
</dbReference>
<dbReference type="GO" id="GO:0000819">
    <property type="term" value="P:sister chromatid segregation"/>
    <property type="evidence" value="ECO:0007669"/>
    <property type="project" value="UniProtKB-ARBA"/>
</dbReference>
<evidence type="ECO:0000256" key="2">
    <source>
        <dbReference type="ARBA" id="ARBA00021157"/>
    </source>
</evidence>
<dbReference type="PANTHER" id="PTHR24350">
    <property type="entry name" value="SERINE/THREONINE-PROTEIN KINASE IAL-RELATED"/>
    <property type="match status" value="1"/>
</dbReference>
<dbReference type="InterPro" id="IPR011009">
    <property type="entry name" value="Kinase-like_dom_sf"/>
</dbReference>
<dbReference type="GO" id="GO:0032465">
    <property type="term" value="P:regulation of cytokinesis"/>
    <property type="evidence" value="ECO:0007669"/>
    <property type="project" value="UniProtKB-ARBA"/>
</dbReference>
<keyword evidence="7 11" id="KW-0067">ATP-binding</keyword>
<keyword evidence="6 15" id="KW-0418">Kinase</keyword>
<evidence type="ECO:0000256" key="10">
    <source>
        <dbReference type="PIRSR" id="PIRSR630616-1"/>
    </source>
</evidence>
<evidence type="ECO:0000256" key="1">
    <source>
        <dbReference type="ARBA" id="ARBA00012513"/>
    </source>
</evidence>
<evidence type="ECO:0000256" key="4">
    <source>
        <dbReference type="ARBA" id="ARBA00022679"/>
    </source>
</evidence>
<feature type="active site" description="Proton acceptor" evidence="10">
    <location>
        <position position="217"/>
    </location>
</feature>
<evidence type="ECO:0000313" key="18">
    <source>
        <dbReference type="Proteomes" id="UP000237441"/>
    </source>
</evidence>
<evidence type="ECO:0000256" key="11">
    <source>
        <dbReference type="PIRSR" id="PIRSR630616-2"/>
    </source>
</evidence>
<feature type="binding site" evidence="11">
    <location>
        <position position="235"/>
    </location>
    <ligand>
        <name>ATP</name>
        <dbReference type="ChEBI" id="CHEBI:30616"/>
    </ligand>
</feature>
<dbReference type="OrthoDB" id="377346at2759"/>
<dbReference type="FunFam" id="1.10.510.10:FF:000235">
    <property type="entry name" value="Serine/threonine-protein kinase ark1"/>
    <property type="match status" value="1"/>
</dbReference>
<evidence type="ECO:0000256" key="9">
    <source>
        <dbReference type="ARBA" id="ARBA00048679"/>
    </source>
</evidence>
<dbReference type="PROSITE" id="PS00108">
    <property type="entry name" value="PROTEIN_KINASE_ST"/>
    <property type="match status" value="1"/>
</dbReference>
<comment type="caution">
    <text evidence="17">The sequence shown here is derived from an EMBL/GenBank/DDBJ whole genome shotgun (WGS) entry which is preliminary data.</text>
</comment>
<name>A0A2S7YDD6_BEABA</name>
<dbReference type="GO" id="GO:0090266">
    <property type="term" value="P:regulation of mitotic cell cycle spindle assembly checkpoint"/>
    <property type="evidence" value="ECO:0007669"/>
    <property type="project" value="UniProtKB-ARBA"/>
</dbReference>
<feature type="cross-link" description="Glycyl lysine isopeptide (Lys-Gly) (interchain with G-Cter in SUMO2)" evidence="12">
    <location>
        <position position="219"/>
    </location>
</feature>
<accession>A0A2S7YDD6</accession>
<organism evidence="17 18">
    <name type="scientific">Beauveria bassiana</name>
    <name type="common">White muscardine disease fungus</name>
    <name type="synonym">Tritirachium shiotae</name>
    <dbReference type="NCBI Taxonomy" id="176275"/>
    <lineage>
        <taxon>Eukaryota</taxon>
        <taxon>Fungi</taxon>
        <taxon>Dikarya</taxon>
        <taxon>Ascomycota</taxon>
        <taxon>Pezizomycotina</taxon>
        <taxon>Sordariomycetes</taxon>
        <taxon>Hypocreomycetidae</taxon>
        <taxon>Hypocreales</taxon>
        <taxon>Cordycipitaceae</taxon>
        <taxon>Beauveria</taxon>
    </lineage>
</organism>
<dbReference type="CDD" id="cd14007">
    <property type="entry name" value="STKc_Aurora"/>
    <property type="match status" value="1"/>
</dbReference>
<dbReference type="EC" id="2.7.11.1" evidence="1 15"/>
<dbReference type="GO" id="GO:1902115">
    <property type="term" value="P:regulation of organelle assembly"/>
    <property type="evidence" value="ECO:0007669"/>
    <property type="project" value="UniProtKB-ARBA"/>
</dbReference>
<dbReference type="Pfam" id="PF00069">
    <property type="entry name" value="Pkinase"/>
    <property type="match status" value="1"/>
</dbReference>
<dbReference type="InterPro" id="IPR017441">
    <property type="entry name" value="Protein_kinase_ATP_BS"/>
</dbReference>
<feature type="binding site" evidence="11">
    <location>
        <begin position="221"/>
        <end position="222"/>
    </location>
    <ligand>
        <name>ATP</name>
        <dbReference type="ChEBI" id="CHEBI:30616"/>
    </ligand>
</feature>
<dbReference type="InterPro" id="IPR008271">
    <property type="entry name" value="Ser/Thr_kinase_AS"/>
</dbReference>
<reference evidence="17 18" key="1">
    <citation type="submission" date="2016-07" db="EMBL/GenBank/DDBJ databases">
        <title>Comparative genomics of the entomopathogenic fungus Beauveria bassiana.</title>
        <authorList>
            <person name="Valero Jimenez C.A."/>
            <person name="Zwaan B.J."/>
            <person name="Van Kan J.A."/>
            <person name="Takken W."/>
            <person name="Debets A.J."/>
            <person name="Schoustra S.E."/>
            <person name="Koenraadt C.J."/>
        </authorList>
    </citation>
    <scope>NUCLEOTIDE SEQUENCE [LARGE SCALE GENOMIC DNA]</scope>
    <source>
        <strain evidence="17 18">ARSEF 8028</strain>
    </source>
</reference>
<dbReference type="Gene3D" id="1.10.510.10">
    <property type="entry name" value="Transferase(Phosphotransferase) domain 1"/>
    <property type="match status" value="1"/>
</dbReference>
<dbReference type="PROSITE" id="PS50011">
    <property type="entry name" value="PROTEIN_KINASE_DOM"/>
    <property type="match status" value="1"/>
</dbReference>
<evidence type="ECO:0000256" key="7">
    <source>
        <dbReference type="ARBA" id="ARBA00022840"/>
    </source>
</evidence>
<dbReference type="Proteomes" id="UP000237441">
    <property type="component" value="Unassembled WGS sequence"/>
</dbReference>
<gene>
    <name evidence="17" type="ORF">BB8028_0004g09550</name>
</gene>
<feature type="binding site" evidence="11 13">
    <location>
        <position position="123"/>
    </location>
    <ligand>
        <name>ATP</name>
        <dbReference type="ChEBI" id="CHEBI:30616"/>
    </ligand>
</feature>
<dbReference type="GO" id="GO:0005524">
    <property type="term" value="F:ATP binding"/>
    <property type="evidence" value="ECO:0007669"/>
    <property type="project" value="UniProtKB-UniRule"/>
</dbReference>
<evidence type="ECO:0000256" key="13">
    <source>
        <dbReference type="PROSITE-ProRule" id="PRU10141"/>
    </source>
</evidence>
<dbReference type="GO" id="GO:0004674">
    <property type="term" value="F:protein serine/threonine kinase activity"/>
    <property type="evidence" value="ECO:0007669"/>
    <property type="project" value="UniProtKB-KW"/>
</dbReference>
<evidence type="ECO:0000256" key="6">
    <source>
        <dbReference type="ARBA" id="ARBA00022777"/>
    </source>
</evidence>
<comment type="similarity">
    <text evidence="15">Belongs to the protein kinase superfamily. Ser/Thr protein kinase family. Aurora subfamily.</text>
</comment>
<comment type="catalytic activity">
    <reaction evidence="8 15">
        <text>L-threonyl-[protein] + ATP = O-phospho-L-threonyl-[protein] + ADP + H(+)</text>
        <dbReference type="Rhea" id="RHEA:46608"/>
        <dbReference type="Rhea" id="RHEA-COMP:11060"/>
        <dbReference type="Rhea" id="RHEA-COMP:11605"/>
        <dbReference type="ChEBI" id="CHEBI:15378"/>
        <dbReference type="ChEBI" id="CHEBI:30013"/>
        <dbReference type="ChEBI" id="CHEBI:30616"/>
        <dbReference type="ChEBI" id="CHEBI:61977"/>
        <dbReference type="ChEBI" id="CHEBI:456216"/>
        <dbReference type="EC" id="2.7.11.1"/>
    </reaction>
</comment>
<keyword evidence="5 11" id="KW-0547">Nucleotide-binding</keyword>
<keyword evidence="4 15" id="KW-0808">Transferase</keyword>
<evidence type="ECO:0000256" key="5">
    <source>
        <dbReference type="ARBA" id="ARBA00022741"/>
    </source>
</evidence>
<feature type="binding site" evidence="11">
    <location>
        <begin position="172"/>
        <end position="174"/>
    </location>
    <ligand>
        <name>ATP</name>
        <dbReference type="ChEBI" id="CHEBI:30616"/>
    </ligand>
</feature>
<dbReference type="InterPro" id="IPR000719">
    <property type="entry name" value="Prot_kinase_dom"/>
</dbReference>
<keyword evidence="3 14" id="KW-0723">Serine/threonine-protein kinase</keyword>
<evidence type="ECO:0000259" key="16">
    <source>
        <dbReference type="PROSITE" id="PS50011"/>
    </source>
</evidence>
<dbReference type="GO" id="GO:0072479">
    <property type="term" value="P:response to mitotic cell cycle spindle assembly checkpoint signaling"/>
    <property type="evidence" value="ECO:0007669"/>
    <property type="project" value="UniProtKB-ARBA"/>
</dbReference>
<evidence type="ECO:0000313" key="17">
    <source>
        <dbReference type="EMBL" id="PQK14024.1"/>
    </source>
</evidence>
<dbReference type="EMBL" id="JRHA01000004">
    <property type="protein sequence ID" value="PQK14024.1"/>
    <property type="molecule type" value="Genomic_DNA"/>
</dbReference>
<feature type="domain" description="Protein kinase" evidence="16">
    <location>
        <begin position="94"/>
        <end position="346"/>
    </location>
</feature>
<comment type="catalytic activity">
    <reaction evidence="9 15">
        <text>L-seryl-[protein] + ATP = O-phospho-L-seryl-[protein] + ADP + H(+)</text>
        <dbReference type="Rhea" id="RHEA:17989"/>
        <dbReference type="Rhea" id="RHEA-COMP:9863"/>
        <dbReference type="Rhea" id="RHEA-COMP:11604"/>
        <dbReference type="ChEBI" id="CHEBI:15378"/>
        <dbReference type="ChEBI" id="CHEBI:29999"/>
        <dbReference type="ChEBI" id="CHEBI:30616"/>
        <dbReference type="ChEBI" id="CHEBI:83421"/>
        <dbReference type="ChEBI" id="CHEBI:456216"/>
        <dbReference type="EC" id="2.7.11.1"/>
    </reaction>
</comment>
<dbReference type="GO" id="GO:0044779">
    <property type="term" value="P:meiotic spindle checkpoint signaling"/>
    <property type="evidence" value="ECO:0007669"/>
    <property type="project" value="UniProtKB-ARBA"/>
</dbReference>
<feature type="binding site" evidence="11">
    <location>
        <position position="104"/>
    </location>
    <ligand>
        <name>ATP</name>
        <dbReference type="ChEBI" id="CHEBI:30616"/>
    </ligand>
</feature>